<protein>
    <submittedName>
        <fullName evidence="2">ParA family protein</fullName>
    </submittedName>
</protein>
<evidence type="ECO:0000313" key="3">
    <source>
        <dbReference type="Proteomes" id="UP000298009"/>
    </source>
</evidence>
<dbReference type="Proteomes" id="UP000298009">
    <property type="component" value="Unassembled WGS sequence"/>
</dbReference>
<proteinExistence type="predicted"/>
<comment type="caution">
    <text evidence="2">The sequence shown here is derived from an EMBL/GenBank/DDBJ whole genome shotgun (WGS) entry which is preliminary data.</text>
</comment>
<dbReference type="CDD" id="cd02042">
    <property type="entry name" value="ParAB_family"/>
    <property type="match status" value="1"/>
</dbReference>
<dbReference type="RefSeq" id="WP_135603189.1">
    <property type="nucleotide sequence ID" value="NZ_RQFK01000039.1"/>
</dbReference>
<organism evidence="2 3">
    <name type="scientific">Leptospira noumeaensis</name>
    <dbReference type="NCBI Taxonomy" id="2484964"/>
    <lineage>
        <taxon>Bacteria</taxon>
        <taxon>Pseudomonadati</taxon>
        <taxon>Spirochaetota</taxon>
        <taxon>Spirochaetia</taxon>
        <taxon>Leptospirales</taxon>
        <taxon>Leptospiraceae</taxon>
        <taxon>Leptospira</taxon>
    </lineage>
</organism>
<dbReference type="AlphaFoldDB" id="A0A4R9HYH8"/>
<dbReference type="InterPro" id="IPR027417">
    <property type="entry name" value="P-loop_NTPase"/>
</dbReference>
<gene>
    <name evidence="2" type="ORF">EHQ24_19110</name>
</gene>
<feature type="domain" description="AAA" evidence="1">
    <location>
        <begin position="1"/>
        <end position="167"/>
    </location>
</feature>
<dbReference type="InterPro" id="IPR025669">
    <property type="entry name" value="AAA_dom"/>
</dbReference>
<reference evidence="2" key="1">
    <citation type="journal article" date="2019" name="PLoS Negl. Trop. Dis.">
        <title>Revisiting the worldwide diversity of Leptospira species in the environment.</title>
        <authorList>
            <person name="Vincent A.T."/>
            <person name="Schiettekatte O."/>
            <person name="Bourhy P."/>
            <person name="Veyrier F.J."/>
            <person name="Picardeau M."/>
        </authorList>
    </citation>
    <scope>NUCLEOTIDE SEQUENCE [LARGE SCALE GENOMIC DNA]</scope>
    <source>
        <strain evidence="2">201800287</strain>
    </source>
</reference>
<dbReference type="OrthoDB" id="350304at2"/>
<dbReference type="Pfam" id="PF13614">
    <property type="entry name" value="AAA_31"/>
    <property type="match status" value="1"/>
</dbReference>
<keyword evidence="3" id="KW-1185">Reference proteome</keyword>
<accession>A0A4R9HYH8</accession>
<dbReference type="Gene3D" id="3.40.50.300">
    <property type="entry name" value="P-loop containing nucleotide triphosphate hydrolases"/>
    <property type="match status" value="1"/>
</dbReference>
<dbReference type="PANTHER" id="PTHR13696">
    <property type="entry name" value="P-LOOP CONTAINING NUCLEOSIDE TRIPHOSPHATE HYDROLASE"/>
    <property type="match status" value="1"/>
</dbReference>
<evidence type="ECO:0000259" key="1">
    <source>
        <dbReference type="Pfam" id="PF13614"/>
    </source>
</evidence>
<dbReference type="SUPFAM" id="SSF52540">
    <property type="entry name" value="P-loop containing nucleoside triphosphate hydrolases"/>
    <property type="match status" value="1"/>
</dbReference>
<evidence type="ECO:0000313" key="2">
    <source>
        <dbReference type="EMBL" id="TGK77516.1"/>
    </source>
</evidence>
<dbReference type="InterPro" id="IPR050678">
    <property type="entry name" value="DNA_Partitioning_ATPase"/>
</dbReference>
<sequence length="236" mass="25802">MKIITVASLKGGVGKTTLSIFLSLALQSAKKKILAIDLDHNNNLTDFFLRDEEVDTIQEKSIGRVLKGALPIQESIFKSPLNVDIIPSVPELSQIAFELLFDTAAPLRFDSMLRNLKYDFVLIDTPPAISFELSCGLHVADTVLCPVGYSRWNIQGYSILESKVKRAGENKLFIGVPSSVTDKRVETLREGGLSLTKALIHKSEAIATASDSGKPLKEGSTSAEEFRILAKEIAKI</sequence>
<dbReference type="EMBL" id="RQFK01000039">
    <property type="protein sequence ID" value="TGK77516.1"/>
    <property type="molecule type" value="Genomic_DNA"/>
</dbReference>
<dbReference type="PANTHER" id="PTHR13696:SF52">
    <property type="entry name" value="PARA FAMILY PROTEIN CT_582"/>
    <property type="match status" value="1"/>
</dbReference>
<name>A0A4R9HYH8_9LEPT</name>